<dbReference type="Proteomes" id="UP000620124">
    <property type="component" value="Unassembled WGS sequence"/>
</dbReference>
<comment type="caution">
    <text evidence="1">The sequence shown here is derived from an EMBL/GenBank/DDBJ whole genome shotgun (WGS) entry which is preliminary data.</text>
</comment>
<accession>A0A8H6YP97</accession>
<evidence type="ECO:0000313" key="2">
    <source>
        <dbReference type="Proteomes" id="UP000620124"/>
    </source>
</evidence>
<gene>
    <name evidence="1" type="ORF">MVEN_00345400</name>
</gene>
<protein>
    <submittedName>
        <fullName evidence="1">Uncharacterized protein</fullName>
    </submittedName>
</protein>
<keyword evidence="2" id="KW-1185">Reference proteome</keyword>
<evidence type="ECO:0000313" key="1">
    <source>
        <dbReference type="EMBL" id="KAF7364755.1"/>
    </source>
</evidence>
<organism evidence="1 2">
    <name type="scientific">Mycena venus</name>
    <dbReference type="NCBI Taxonomy" id="2733690"/>
    <lineage>
        <taxon>Eukaryota</taxon>
        <taxon>Fungi</taxon>
        <taxon>Dikarya</taxon>
        <taxon>Basidiomycota</taxon>
        <taxon>Agaricomycotina</taxon>
        <taxon>Agaricomycetes</taxon>
        <taxon>Agaricomycetidae</taxon>
        <taxon>Agaricales</taxon>
        <taxon>Marasmiineae</taxon>
        <taxon>Mycenaceae</taxon>
        <taxon>Mycena</taxon>
    </lineage>
</organism>
<name>A0A8H6YP97_9AGAR</name>
<dbReference type="EMBL" id="JACAZI010000003">
    <property type="protein sequence ID" value="KAF7364755.1"/>
    <property type="molecule type" value="Genomic_DNA"/>
</dbReference>
<dbReference type="OrthoDB" id="2310204at2759"/>
<reference evidence="1" key="1">
    <citation type="submission" date="2020-05" db="EMBL/GenBank/DDBJ databases">
        <title>Mycena genomes resolve the evolution of fungal bioluminescence.</title>
        <authorList>
            <person name="Tsai I.J."/>
        </authorList>
    </citation>
    <scope>NUCLEOTIDE SEQUENCE</scope>
    <source>
        <strain evidence="1">CCC161011</strain>
    </source>
</reference>
<dbReference type="AlphaFoldDB" id="A0A8H6YP97"/>
<proteinExistence type="predicted"/>
<sequence>MAITTPAARTDHLPQLRLGLRKARMQAMFGTVHEAFLPALDATCPPPPHTIIRGITDNGLSSASGTASRTVIYRRQPDAETARYGKTPAHRTGRCQVVCAYFDGCNARALHRTASLNILFYAPAANGGAILTQAPGTPPSSGEPLNIIISGNSDPIVLADNEDQGGFRKFFLGVGFASGCLGQHEGAPQTADLGEENGYLNESSELRWDYGDPSLGAERQGHDIVVNGYNLGRDWLIGNITESPINTASLPNTSTFTGTTSYAGYTYSSAISHVSGLLANSSVGMNHAGTPAKATKSGAAANVVPARFPALLIPIPTLLLLLLGALCL</sequence>